<protein>
    <recommendedName>
        <fullName evidence="4">Secreted protein</fullName>
    </recommendedName>
</protein>
<evidence type="ECO:0000313" key="2">
    <source>
        <dbReference type="EMBL" id="KAF2454909.1"/>
    </source>
</evidence>
<dbReference type="Proteomes" id="UP000799766">
    <property type="component" value="Unassembled WGS sequence"/>
</dbReference>
<evidence type="ECO:0008006" key="4">
    <source>
        <dbReference type="Google" id="ProtNLM"/>
    </source>
</evidence>
<dbReference type="EMBL" id="MU001689">
    <property type="protein sequence ID" value="KAF2454909.1"/>
    <property type="molecule type" value="Genomic_DNA"/>
</dbReference>
<proteinExistence type="predicted"/>
<evidence type="ECO:0000313" key="3">
    <source>
        <dbReference type="Proteomes" id="UP000799766"/>
    </source>
</evidence>
<feature type="signal peptide" evidence="1">
    <location>
        <begin position="1"/>
        <end position="23"/>
    </location>
</feature>
<dbReference type="AlphaFoldDB" id="A0A6A6NT57"/>
<evidence type="ECO:0000256" key="1">
    <source>
        <dbReference type="SAM" id="SignalP"/>
    </source>
</evidence>
<gene>
    <name evidence="2" type="ORF">BDY21DRAFT_351899</name>
</gene>
<sequence length="91" mass="10286">MAVDDHLFLFFALLCLTHGPCRSFPTASTAHNAKTLCPRGASLTVKFFFQGRRTYLEFPLLPSSIFTRSRIARPSPAPLSLPRLPLWRRPT</sequence>
<organism evidence="2 3">
    <name type="scientific">Lineolata rhizophorae</name>
    <dbReference type="NCBI Taxonomy" id="578093"/>
    <lineage>
        <taxon>Eukaryota</taxon>
        <taxon>Fungi</taxon>
        <taxon>Dikarya</taxon>
        <taxon>Ascomycota</taxon>
        <taxon>Pezizomycotina</taxon>
        <taxon>Dothideomycetes</taxon>
        <taxon>Dothideomycetes incertae sedis</taxon>
        <taxon>Lineolatales</taxon>
        <taxon>Lineolataceae</taxon>
        <taxon>Lineolata</taxon>
    </lineage>
</organism>
<accession>A0A6A6NT57</accession>
<keyword evidence="3" id="KW-1185">Reference proteome</keyword>
<name>A0A6A6NT57_9PEZI</name>
<keyword evidence="1" id="KW-0732">Signal</keyword>
<reference evidence="2" key="1">
    <citation type="journal article" date="2020" name="Stud. Mycol.">
        <title>101 Dothideomycetes genomes: a test case for predicting lifestyles and emergence of pathogens.</title>
        <authorList>
            <person name="Haridas S."/>
            <person name="Albert R."/>
            <person name="Binder M."/>
            <person name="Bloem J."/>
            <person name="Labutti K."/>
            <person name="Salamov A."/>
            <person name="Andreopoulos B."/>
            <person name="Baker S."/>
            <person name="Barry K."/>
            <person name="Bills G."/>
            <person name="Bluhm B."/>
            <person name="Cannon C."/>
            <person name="Castanera R."/>
            <person name="Culley D."/>
            <person name="Daum C."/>
            <person name="Ezra D."/>
            <person name="Gonzalez J."/>
            <person name="Henrissat B."/>
            <person name="Kuo A."/>
            <person name="Liang C."/>
            <person name="Lipzen A."/>
            <person name="Lutzoni F."/>
            <person name="Magnuson J."/>
            <person name="Mondo S."/>
            <person name="Nolan M."/>
            <person name="Ohm R."/>
            <person name="Pangilinan J."/>
            <person name="Park H.-J."/>
            <person name="Ramirez L."/>
            <person name="Alfaro M."/>
            <person name="Sun H."/>
            <person name="Tritt A."/>
            <person name="Yoshinaga Y."/>
            <person name="Zwiers L.-H."/>
            <person name="Turgeon B."/>
            <person name="Goodwin S."/>
            <person name="Spatafora J."/>
            <person name="Crous P."/>
            <person name="Grigoriev I."/>
        </authorList>
    </citation>
    <scope>NUCLEOTIDE SEQUENCE</scope>
    <source>
        <strain evidence="2">ATCC 16933</strain>
    </source>
</reference>
<feature type="chain" id="PRO_5025491160" description="Secreted protein" evidence="1">
    <location>
        <begin position="24"/>
        <end position="91"/>
    </location>
</feature>